<keyword evidence="7" id="KW-0804">Transcription</keyword>
<dbReference type="InterPro" id="IPR001214">
    <property type="entry name" value="SET_dom"/>
</dbReference>
<dbReference type="InterPro" id="IPR013087">
    <property type="entry name" value="Znf_C2H2_type"/>
</dbReference>
<evidence type="ECO:0000256" key="8">
    <source>
        <dbReference type="ARBA" id="ARBA00023242"/>
    </source>
</evidence>
<dbReference type="InterPro" id="IPR046341">
    <property type="entry name" value="SET_dom_sf"/>
</dbReference>
<dbReference type="InterPro" id="IPR036236">
    <property type="entry name" value="Znf_C2H2_sf"/>
</dbReference>
<evidence type="ECO:0000259" key="11">
    <source>
        <dbReference type="PROSITE" id="PS50157"/>
    </source>
</evidence>
<name>A0A0N5B192_9BILA</name>
<dbReference type="GO" id="GO:0045165">
    <property type="term" value="P:cell fate commitment"/>
    <property type="evidence" value="ECO:0007669"/>
    <property type="project" value="TreeGrafter"/>
</dbReference>
<accession>A0A0N5B192</accession>
<dbReference type="GO" id="GO:0000122">
    <property type="term" value="P:negative regulation of transcription by RNA polymerase II"/>
    <property type="evidence" value="ECO:0007669"/>
    <property type="project" value="UniProtKB-ARBA"/>
</dbReference>
<keyword evidence="5" id="KW-0862">Zinc</keyword>
<evidence type="ECO:0000256" key="4">
    <source>
        <dbReference type="ARBA" id="ARBA00022771"/>
    </source>
</evidence>
<dbReference type="InterPro" id="IPR050331">
    <property type="entry name" value="Zinc_finger"/>
</dbReference>
<feature type="compositionally biased region" description="Low complexity" evidence="10">
    <location>
        <begin position="373"/>
        <end position="392"/>
    </location>
</feature>
<evidence type="ECO:0000256" key="9">
    <source>
        <dbReference type="PROSITE-ProRule" id="PRU00042"/>
    </source>
</evidence>
<dbReference type="PANTHER" id="PTHR16515:SF59">
    <property type="entry name" value="PR DOMAIN ZINC FINGER PROTEIN 1"/>
    <property type="match status" value="1"/>
</dbReference>
<evidence type="ECO:0000256" key="1">
    <source>
        <dbReference type="ARBA" id="ARBA00004123"/>
    </source>
</evidence>
<dbReference type="GO" id="GO:0008270">
    <property type="term" value="F:zinc ion binding"/>
    <property type="evidence" value="ECO:0007669"/>
    <property type="project" value="UniProtKB-KW"/>
</dbReference>
<dbReference type="SMART" id="SM00355">
    <property type="entry name" value="ZnF_C2H2"/>
    <property type="match status" value="5"/>
</dbReference>
<dbReference type="PROSITE" id="PS50280">
    <property type="entry name" value="SET"/>
    <property type="match status" value="1"/>
</dbReference>
<evidence type="ECO:0000313" key="14">
    <source>
        <dbReference type="WBParaSite" id="SMUV_0001104401-mRNA-1"/>
    </source>
</evidence>
<reference evidence="14" key="1">
    <citation type="submission" date="2017-02" db="UniProtKB">
        <authorList>
            <consortium name="WormBaseParasite"/>
        </authorList>
    </citation>
    <scope>IDENTIFICATION</scope>
</reference>
<feature type="domain" description="C2H2-type" evidence="11">
    <location>
        <begin position="631"/>
        <end position="658"/>
    </location>
</feature>
<dbReference type="PANTHER" id="PTHR16515">
    <property type="entry name" value="PR DOMAIN ZINC FINGER PROTEIN"/>
    <property type="match status" value="1"/>
</dbReference>
<comment type="subcellular location">
    <subcellularLocation>
        <location evidence="1">Nucleus</location>
    </subcellularLocation>
</comment>
<dbReference type="Gene3D" id="3.30.160.60">
    <property type="entry name" value="Classic Zinc Finger"/>
    <property type="match status" value="5"/>
</dbReference>
<feature type="domain" description="C2H2-type" evidence="11">
    <location>
        <begin position="575"/>
        <end position="602"/>
    </location>
</feature>
<evidence type="ECO:0000259" key="12">
    <source>
        <dbReference type="PROSITE" id="PS50280"/>
    </source>
</evidence>
<keyword evidence="4 9" id="KW-0863">Zinc-finger</keyword>
<dbReference type="FunFam" id="3.30.160.60:FF:000748">
    <property type="entry name" value="PR domain zinc finger protein"/>
    <property type="match status" value="1"/>
</dbReference>
<dbReference type="Proteomes" id="UP000046393">
    <property type="component" value="Unplaced"/>
</dbReference>
<evidence type="ECO:0000256" key="3">
    <source>
        <dbReference type="ARBA" id="ARBA00022737"/>
    </source>
</evidence>
<dbReference type="FunFam" id="3.30.160.60:FF:000211">
    <property type="entry name" value="PR domain zinc finger protein 1"/>
    <property type="match status" value="1"/>
</dbReference>
<keyword evidence="8" id="KW-0539">Nucleus</keyword>
<keyword evidence="6" id="KW-0805">Transcription regulation</keyword>
<dbReference type="GO" id="GO:0005737">
    <property type="term" value="C:cytoplasm"/>
    <property type="evidence" value="ECO:0007669"/>
    <property type="project" value="TreeGrafter"/>
</dbReference>
<evidence type="ECO:0000256" key="6">
    <source>
        <dbReference type="ARBA" id="ARBA00023015"/>
    </source>
</evidence>
<feature type="domain" description="C2H2-type" evidence="11">
    <location>
        <begin position="659"/>
        <end position="686"/>
    </location>
</feature>
<evidence type="ECO:0000256" key="5">
    <source>
        <dbReference type="ARBA" id="ARBA00022833"/>
    </source>
</evidence>
<dbReference type="PROSITE" id="PS00028">
    <property type="entry name" value="ZINC_FINGER_C2H2_1"/>
    <property type="match status" value="4"/>
</dbReference>
<dbReference type="Pfam" id="PF21549">
    <property type="entry name" value="PRDM2_PR"/>
    <property type="match status" value="1"/>
</dbReference>
<feature type="domain" description="SET" evidence="12">
    <location>
        <begin position="137"/>
        <end position="277"/>
    </location>
</feature>
<evidence type="ECO:0000256" key="2">
    <source>
        <dbReference type="ARBA" id="ARBA00022723"/>
    </source>
</evidence>
<dbReference type="SMART" id="SM00317">
    <property type="entry name" value="SET"/>
    <property type="match status" value="1"/>
</dbReference>
<evidence type="ECO:0000256" key="10">
    <source>
        <dbReference type="SAM" id="MobiDB-lite"/>
    </source>
</evidence>
<dbReference type="FunFam" id="3.30.160.60:FF:001498">
    <property type="entry name" value="Zinc finger protein 404"/>
    <property type="match status" value="1"/>
</dbReference>
<feature type="domain" description="C2H2-type" evidence="11">
    <location>
        <begin position="687"/>
        <end position="717"/>
    </location>
</feature>
<keyword evidence="3" id="KW-0677">Repeat</keyword>
<dbReference type="PROSITE" id="PS50157">
    <property type="entry name" value="ZINC_FINGER_C2H2_2"/>
    <property type="match status" value="5"/>
</dbReference>
<feature type="region of interest" description="Disordered" evidence="10">
    <location>
        <begin position="403"/>
        <end position="422"/>
    </location>
</feature>
<dbReference type="AlphaFoldDB" id="A0A0N5B192"/>
<organism evidence="13 14">
    <name type="scientific">Syphacia muris</name>
    <dbReference type="NCBI Taxonomy" id="451379"/>
    <lineage>
        <taxon>Eukaryota</taxon>
        <taxon>Metazoa</taxon>
        <taxon>Ecdysozoa</taxon>
        <taxon>Nematoda</taxon>
        <taxon>Chromadorea</taxon>
        <taxon>Rhabditida</taxon>
        <taxon>Spirurina</taxon>
        <taxon>Oxyuridomorpha</taxon>
        <taxon>Oxyuroidea</taxon>
        <taxon>Oxyuridae</taxon>
        <taxon>Syphacia</taxon>
    </lineage>
</organism>
<proteinExistence type="predicted"/>
<protein>
    <submittedName>
        <fullName evidence="14">PR domain zinc finger protein 1</fullName>
    </submittedName>
</protein>
<dbReference type="Gene3D" id="2.170.270.10">
    <property type="entry name" value="SET domain"/>
    <property type="match status" value="1"/>
</dbReference>
<dbReference type="GO" id="GO:0000978">
    <property type="term" value="F:RNA polymerase II cis-regulatory region sequence-specific DNA binding"/>
    <property type="evidence" value="ECO:0007669"/>
    <property type="project" value="TreeGrafter"/>
</dbReference>
<feature type="domain" description="C2H2-type" evidence="11">
    <location>
        <begin position="603"/>
        <end position="630"/>
    </location>
</feature>
<keyword evidence="2" id="KW-0479">Metal-binding</keyword>
<dbReference type="GO" id="GO:0005634">
    <property type="term" value="C:nucleus"/>
    <property type="evidence" value="ECO:0007669"/>
    <property type="project" value="UniProtKB-SubCell"/>
</dbReference>
<dbReference type="WBParaSite" id="SMUV_0001104401-mRNA-1">
    <property type="protein sequence ID" value="SMUV_0001104401-mRNA-1"/>
    <property type="gene ID" value="SMUV_0001104401"/>
</dbReference>
<evidence type="ECO:0000313" key="13">
    <source>
        <dbReference type="Proteomes" id="UP000046393"/>
    </source>
</evidence>
<sequence length="782" mass="84819">MVEDVCNVHDHQNSGAHGSTSVCNCTIRVTVPHPSNLGSSSSPSAAAATSVHDDYIHNAYDTSLLDCCSQYADIGCSSQSSHCCGVGTADIGSSGMSEWDWTGMSEHNFAELCVFHVPDKPIEHQDPNNRAATSLPLNLTLRSSQEISKTIGVWSMDYIPRGVRFGPLVGEYQKPDIAEATVSPAEATGASDIIGSVNNSAGQFCFNNIWKVFGKGGSILVKMINVSNNKKSNWMKFVKPAKSKHTQNLVACQVDNEIYLYSVKAIKPNTELLFWYSRDYAQRINCLPSCEFWSRTLQPDTLKISTTESLKHHITMLQNDGSELISAQQKALDYSMKKNYEEHTRSNAKQDVSLHSPTALFSVATSALNDDCASNTNSASSTSPPVSPPVTNDELISRPNVIQNPVHRPVPKKISQPSVAQVGPPVAPIQPAPIPSYSLLHEFWRRSSALSVTAGGIWVPPQPNHAVAPAAQVDSQRPCSPTHPSACPPVPAFGAAASPPFGTTFASAIYSSTTPTKPSFFAAQPQTLLPIALNPPPLATSPTAFQAASSTSLQRTQPIQTQRCFKSHINGKTRYECKECSKTFGQLSNLKVHLRTHTGERPFKCTVCLKEFTQLAHLQKHHLVHTGEKPHQCEVCQKRFSSTSNLKTHLRLHNGQKPYPCELCSAKFTQFVHLKLHKRLHTNERPYNCSCCGKKYTSSSGLRTHWKTCRPMAALKPPLAPATKSTPTIVTALPVATSAITGATAAVAAAAATTTTILSNPVDKISALRDEHCVTSTTPVQQ</sequence>
<dbReference type="STRING" id="451379.A0A0N5B192"/>
<keyword evidence="13" id="KW-1185">Reference proteome</keyword>
<dbReference type="SUPFAM" id="SSF57667">
    <property type="entry name" value="beta-beta-alpha zinc fingers"/>
    <property type="match status" value="3"/>
</dbReference>
<dbReference type="FunFam" id="3.30.160.60:FF:000436">
    <property type="entry name" value="PR domain zinc finger protein 4"/>
    <property type="match status" value="1"/>
</dbReference>
<feature type="region of interest" description="Disordered" evidence="10">
    <location>
        <begin position="372"/>
        <end position="394"/>
    </location>
</feature>
<dbReference type="Pfam" id="PF00096">
    <property type="entry name" value="zf-C2H2"/>
    <property type="match status" value="3"/>
</dbReference>
<dbReference type="GO" id="GO:0003700">
    <property type="term" value="F:DNA-binding transcription factor activity"/>
    <property type="evidence" value="ECO:0007669"/>
    <property type="project" value="TreeGrafter"/>
</dbReference>
<evidence type="ECO:0000256" key="7">
    <source>
        <dbReference type="ARBA" id="ARBA00023163"/>
    </source>
</evidence>